<sequence length="55" mass="6180">MAGVFGKSTHRLYNCTFLDKKVATPEAPTQTAREVEAFLAERNAKFKATEVYVKD</sequence>
<name>A0A1R3INM3_9ROSI</name>
<protein>
    <submittedName>
        <fullName evidence="1">Uncharacterized protein</fullName>
    </submittedName>
</protein>
<accession>A0A1R3INM3</accession>
<evidence type="ECO:0000313" key="1">
    <source>
        <dbReference type="EMBL" id="OMO84167.1"/>
    </source>
</evidence>
<reference evidence="2" key="1">
    <citation type="submission" date="2013-09" db="EMBL/GenBank/DDBJ databases">
        <title>Corchorus olitorius genome sequencing.</title>
        <authorList>
            <person name="Alam M."/>
            <person name="Haque M.S."/>
            <person name="Islam M.S."/>
            <person name="Emdad E.M."/>
            <person name="Islam M.M."/>
            <person name="Ahmed B."/>
            <person name="Halim A."/>
            <person name="Hossen Q.M.M."/>
            <person name="Hossain M.Z."/>
            <person name="Ahmed R."/>
            <person name="Khan M.M."/>
            <person name="Islam R."/>
            <person name="Rashid M.M."/>
            <person name="Khan S.A."/>
            <person name="Rahman M.S."/>
            <person name="Alam M."/>
            <person name="Yahiya A.S."/>
            <person name="Khan M.S."/>
            <person name="Azam M.S."/>
            <person name="Haque T."/>
            <person name="Lashkar M.Z.H."/>
            <person name="Akhand A.I."/>
            <person name="Morshed G."/>
            <person name="Roy S."/>
            <person name="Uddin K.S."/>
            <person name="Rabeya T."/>
            <person name="Hossain A.S."/>
            <person name="Chowdhury A."/>
            <person name="Snigdha A.R."/>
            <person name="Mortoza M.S."/>
            <person name="Matin S.A."/>
            <person name="Hoque S.M.E."/>
            <person name="Islam M.K."/>
            <person name="Roy D.K."/>
            <person name="Haider R."/>
            <person name="Moosa M.M."/>
            <person name="Elias S.M."/>
            <person name="Hasan A.M."/>
            <person name="Jahan S."/>
            <person name="Shafiuddin M."/>
            <person name="Mahmood N."/>
            <person name="Shommy N.S."/>
        </authorList>
    </citation>
    <scope>NUCLEOTIDE SEQUENCE [LARGE SCALE GENOMIC DNA]</scope>
    <source>
        <strain evidence="2">cv. O-4</strain>
    </source>
</reference>
<gene>
    <name evidence="1" type="ORF">COLO4_22190</name>
</gene>
<keyword evidence="2" id="KW-1185">Reference proteome</keyword>
<dbReference type="Proteomes" id="UP000187203">
    <property type="component" value="Unassembled WGS sequence"/>
</dbReference>
<dbReference type="AlphaFoldDB" id="A0A1R3INM3"/>
<evidence type="ECO:0000313" key="2">
    <source>
        <dbReference type="Proteomes" id="UP000187203"/>
    </source>
</evidence>
<organism evidence="1 2">
    <name type="scientific">Corchorus olitorius</name>
    <dbReference type="NCBI Taxonomy" id="93759"/>
    <lineage>
        <taxon>Eukaryota</taxon>
        <taxon>Viridiplantae</taxon>
        <taxon>Streptophyta</taxon>
        <taxon>Embryophyta</taxon>
        <taxon>Tracheophyta</taxon>
        <taxon>Spermatophyta</taxon>
        <taxon>Magnoliopsida</taxon>
        <taxon>eudicotyledons</taxon>
        <taxon>Gunneridae</taxon>
        <taxon>Pentapetalae</taxon>
        <taxon>rosids</taxon>
        <taxon>malvids</taxon>
        <taxon>Malvales</taxon>
        <taxon>Malvaceae</taxon>
        <taxon>Grewioideae</taxon>
        <taxon>Apeibeae</taxon>
        <taxon>Corchorus</taxon>
    </lineage>
</organism>
<comment type="caution">
    <text evidence="1">The sequence shown here is derived from an EMBL/GenBank/DDBJ whole genome shotgun (WGS) entry which is preliminary data.</text>
</comment>
<proteinExistence type="predicted"/>
<dbReference type="EMBL" id="AWUE01017876">
    <property type="protein sequence ID" value="OMO84167.1"/>
    <property type="molecule type" value="Genomic_DNA"/>
</dbReference>